<feature type="compositionally biased region" description="Polar residues" evidence="1">
    <location>
        <begin position="31"/>
        <end position="40"/>
    </location>
</feature>
<name>A0AAV7PIS9_PLEWA</name>
<evidence type="ECO:0000313" key="2">
    <source>
        <dbReference type="EMBL" id="KAJ1126468.1"/>
    </source>
</evidence>
<reference evidence="2" key="1">
    <citation type="journal article" date="2022" name="bioRxiv">
        <title>Sequencing and chromosome-scale assembly of the giantPleurodeles waltlgenome.</title>
        <authorList>
            <person name="Brown T."/>
            <person name="Elewa A."/>
            <person name="Iarovenko S."/>
            <person name="Subramanian E."/>
            <person name="Araus A.J."/>
            <person name="Petzold A."/>
            <person name="Susuki M."/>
            <person name="Suzuki K.-i.T."/>
            <person name="Hayashi T."/>
            <person name="Toyoda A."/>
            <person name="Oliveira C."/>
            <person name="Osipova E."/>
            <person name="Leigh N.D."/>
            <person name="Simon A."/>
            <person name="Yun M.H."/>
        </authorList>
    </citation>
    <scope>NUCLEOTIDE SEQUENCE</scope>
    <source>
        <strain evidence="2">20211129_DDA</strain>
        <tissue evidence="2">Liver</tissue>
    </source>
</reference>
<feature type="region of interest" description="Disordered" evidence="1">
    <location>
        <begin position="82"/>
        <end position="103"/>
    </location>
</feature>
<evidence type="ECO:0000256" key="1">
    <source>
        <dbReference type="SAM" id="MobiDB-lite"/>
    </source>
</evidence>
<keyword evidence="3" id="KW-1185">Reference proteome</keyword>
<sequence>MQHYPRSLRTARHSTRLSPWSHEVQHRHQRLTSATHSTSFEPWELPDTPLLSTPPLPLSAWARETRHYEPPGLAAQFSTIKGLSTERPRSPPSHGGTRCSPRARQYETFRLETGANSARQLLGSRTMQE</sequence>
<accession>A0AAV7PIS9</accession>
<protein>
    <submittedName>
        <fullName evidence="2">Uncharacterized protein</fullName>
    </submittedName>
</protein>
<organism evidence="2 3">
    <name type="scientific">Pleurodeles waltl</name>
    <name type="common">Iberian ribbed newt</name>
    <dbReference type="NCBI Taxonomy" id="8319"/>
    <lineage>
        <taxon>Eukaryota</taxon>
        <taxon>Metazoa</taxon>
        <taxon>Chordata</taxon>
        <taxon>Craniata</taxon>
        <taxon>Vertebrata</taxon>
        <taxon>Euteleostomi</taxon>
        <taxon>Amphibia</taxon>
        <taxon>Batrachia</taxon>
        <taxon>Caudata</taxon>
        <taxon>Salamandroidea</taxon>
        <taxon>Salamandridae</taxon>
        <taxon>Pleurodelinae</taxon>
        <taxon>Pleurodeles</taxon>
    </lineage>
</organism>
<gene>
    <name evidence="2" type="ORF">NDU88_004875</name>
</gene>
<feature type="compositionally biased region" description="Polar residues" evidence="1">
    <location>
        <begin position="114"/>
        <end position="129"/>
    </location>
</feature>
<dbReference type="AlphaFoldDB" id="A0AAV7PIS9"/>
<dbReference type="EMBL" id="JANPWB010000011">
    <property type="protein sequence ID" value="KAJ1126468.1"/>
    <property type="molecule type" value="Genomic_DNA"/>
</dbReference>
<evidence type="ECO:0000313" key="3">
    <source>
        <dbReference type="Proteomes" id="UP001066276"/>
    </source>
</evidence>
<proteinExistence type="predicted"/>
<feature type="region of interest" description="Disordered" evidence="1">
    <location>
        <begin position="110"/>
        <end position="129"/>
    </location>
</feature>
<comment type="caution">
    <text evidence="2">The sequence shown here is derived from an EMBL/GenBank/DDBJ whole genome shotgun (WGS) entry which is preliminary data.</text>
</comment>
<dbReference type="Proteomes" id="UP001066276">
    <property type="component" value="Chromosome 7"/>
</dbReference>
<feature type="region of interest" description="Disordered" evidence="1">
    <location>
        <begin position="1"/>
        <end position="40"/>
    </location>
</feature>